<feature type="compositionally biased region" description="Low complexity" evidence="18">
    <location>
        <begin position="932"/>
        <end position="953"/>
    </location>
</feature>
<dbReference type="AlphaFoldDB" id="A0AAD3DMX9"/>
<gene>
    <name evidence="20" type="ORF">Agub_g6152</name>
</gene>
<sequence length="1125" mass="115899">MSRRRASALSNRQMADQSSSVPTRILDCIPSNVKACLRRLPAAVDRFLSARGDGVALTVVRRASVGLSQEVGPLSDFLSEFCNEPASLHDKASRIAAAVLADEAVRTSLLRLVAAGVRLAPADLETGRASGAGRTALAYIEACSATSILLERVLYAERTPGLSSQVMDFVRKLLRMQTLHALSRQLAASAEVFRRSRDEALLQQPPSPLQQGAITAAAMPFCLLRSLMMVLWLVLGGRQQDELLADLYLAELAAALHDTHVMEHAARLVLLAQESGAWELGHLDVTGAHAVKAFQSACRTLANLYDLVSDSSLGFPAAVQAQLGRVLAGPCVRHAVILHGLATLCAADGGTAYGLPWLGRCCVELDHHPCMDGSRRPVPVLSAAAAVLLAIEALVPTAQTPPRGRRVALALLMRFGNMAVASGQAWAGLTRNRSSSSPGFTPTTAPDMQQLVILPRASVTEVAVKSLLAASAKLQRLQADSPARLVQEVVEWWQLVDAVLRHAMSDPGEHVQELGEVLANGLIHSLPRSIDGGSCTLPPLSSSAPPMAAAALAGGVLPCLERTFRRAGADPSGPEMALVGSLLGVGGASMALVGLLVHGEEPQAAALLVTLGKMLRSGDARDAGESAASSSSGWMAETVCQLVCDILAYSQALLESRAASVKEGTAVAAAAASGTASTRFQQALLLASCALCECLPPLSRLVQQASVARADRLLHGGSADANWMDAAQHFLAVADFWLVNIICQCLGPAATCHPQSNSGAVLISSRAAAAAAADISGPGKASWRQLLLVEVDVVALLGALLRVGANCHQPGHGVTCLARSCCAVAVAFPEQVRQAAVAAAADPAAAGWRPERLLALLPLLLPSAAAAAAADDMQASALSSGVSGSSSDMQEEGGSAEDSASSSGGEPSSGVSRSSMEQQEGRRSGGGMAQENGSSSSSSGSGVSNSSGGSSSNRMEKEHGDVPNSCTSSSSDPEGSGVSADAEAVEVEENSSRDASAVWVEGGLARLVQALAGQLEAWSSGGDQPSEEGKGAAGGNGYLDSISVMLGNALALVSPAELRVRGLLRGCGNPGCANLAGDSEAEVKLKKCGRCGAVGYCCRECQVAHWKAGHKEACGRGATRGRPDC</sequence>
<comment type="similarity">
    <text evidence="2">Belongs to the polyprenol kinase family.</text>
</comment>
<dbReference type="Proteomes" id="UP001054857">
    <property type="component" value="Unassembled WGS sequence"/>
</dbReference>
<evidence type="ECO:0000256" key="15">
    <source>
        <dbReference type="ARBA" id="ARBA00039024"/>
    </source>
</evidence>
<protein>
    <recommendedName>
        <fullName evidence="15">phytol kinase</fullName>
        <ecNumber evidence="15">2.7.1.182</ecNumber>
    </recommendedName>
</protein>
<name>A0AAD3DMX9_9CHLO</name>
<evidence type="ECO:0000256" key="10">
    <source>
        <dbReference type="ARBA" id="ARBA00022833"/>
    </source>
</evidence>
<keyword evidence="6" id="KW-0812">Transmembrane</keyword>
<evidence type="ECO:0000256" key="2">
    <source>
        <dbReference type="ARBA" id="ARBA00010794"/>
    </source>
</evidence>
<keyword evidence="12" id="KW-1133">Transmembrane helix</keyword>
<feature type="domain" description="MYND-type" evidence="19">
    <location>
        <begin position="1069"/>
        <end position="1114"/>
    </location>
</feature>
<comment type="pathway">
    <text evidence="14">Cofactor biosynthesis; tocopherol biosynthesis.</text>
</comment>
<evidence type="ECO:0000256" key="13">
    <source>
        <dbReference type="ARBA" id="ARBA00023136"/>
    </source>
</evidence>
<dbReference type="SUPFAM" id="SSF144232">
    <property type="entry name" value="HIT/MYND zinc finger-like"/>
    <property type="match status" value="1"/>
</dbReference>
<evidence type="ECO:0000256" key="12">
    <source>
        <dbReference type="ARBA" id="ARBA00022989"/>
    </source>
</evidence>
<evidence type="ECO:0000256" key="11">
    <source>
        <dbReference type="ARBA" id="ARBA00022946"/>
    </source>
</evidence>
<dbReference type="Gene3D" id="6.10.140.2220">
    <property type="match status" value="1"/>
</dbReference>
<dbReference type="EC" id="2.7.1.182" evidence="15"/>
<evidence type="ECO:0000313" key="20">
    <source>
        <dbReference type="EMBL" id="GFR44815.1"/>
    </source>
</evidence>
<keyword evidence="5" id="KW-0808">Transferase</keyword>
<dbReference type="PANTHER" id="PTHR32523">
    <property type="entry name" value="PHYTOL KINASE 1, CHLOROPLASTIC"/>
    <property type="match status" value="1"/>
</dbReference>
<keyword evidence="8 17" id="KW-0863">Zinc-finger</keyword>
<evidence type="ECO:0000256" key="4">
    <source>
        <dbReference type="ARBA" id="ARBA00022640"/>
    </source>
</evidence>
<comment type="caution">
    <text evidence="20">The sequence shown here is derived from an EMBL/GenBank/DDBJ whole genome shotgun (WGS) entry which is preliminary data.</text>
</comment>
<feature type="region of interest" description="Disordered" evidence="18">
    <location>
        <begin position="878"/>
        <end position="995"/>
    </location>
</feature>
<keyword evidence="4" id="KW-0934">Plastid</keyword>
<keyword evidence="13" id="KW-0472">Membrane</keyword>
<keyword evidence="3" id="KW-0150">Chloroplast</keyword>
<feature type="compositionally biased region" description="Low complexity" evidence="18">
    <location>
        <begin position="878"/>
        <end position="888"/>
    </location>
</feature>
<evidence type="ECO:0000256" key="1">
    <source>
        <dbReference type="ARBA" id="ARBA00004508"/>
    </source>
</evidence>
<evidence type="ECO:0000256" key="6">
    <source>
        <dbReference type="ARBA" id="ARBA00022692"/>
    </source>
</evidence>
<dbReference type="PANTHER" id="PTHR32523:SF8">
    <property type="entry name" value="DOLICHOL KINASE"/>
    <property type="match status" value="1"/>
</dbReference>
<feature type="compositionally biased region" description="Low complexity" evidence="18">
    <location>
        <begin position="896"/>
        <end position="917"/>
    </location>
</feature>
<keyword evidence="7" id="KW-0479">Metal-binding</keyword>
<evidence type="ECO:0000256" key="5">
    <source>
        <dbReference type="ARBA" id="ARBA00022679"/>
    </source>
</evidence>
<accession>A0AAD3DMX9</accession>
<dbReference type="GO" id="GO:0009507">
    <property type="term" value="C:chloroplast"/>
    <property type="evidence" value="ECO:0007669"/>
    <property type="project" value="UniProtKB-SubCell"/>
</dbReference>
<organism evidence="20 21">
    <name type="scientific">Astrephomene gubernaculifera</name>
    <dbReference type="NCBI Taxonomy" id="47775"/>
    <lineage>
        <taxon>Eukaryota</taxon>
        <taxon>Viridiplantae</taxon>
        <taxon>Chlorophyta</taxon>
        <taxon>core chlorophytes</taxon>
        <taxon>Chlorophyceae</taxon>
        <taxon>CS clade</taxon>
        <taxon>Chlamydomonadales</taxon>
        <taxon>Astrephomenaceae</taxon>
        <taxon>Astrephomene</taxon>
    </lineage>
</organism>
<dbReference type="GO" id="GO:0010276">
    <property type="term" value="F:phytol kinase activity"/>
    <property type="evidence" value="ECO:0007669"/>
    <property type="project" value="UniProtKB-EC"/>
</dbReference>
<evidence type="ECO:0000256" key="7">
    <source>
        <dbReference type="ARBA" id="ARBA00022723"/>
    </source>
</evidence>
<evidence type="ECO:0000256" key="14">
    <source>
        <dbReference type="ARBA" id="ARBA00024015"/>
    </source>
</evidence>
<evidence type="ECO:0000256" key="9">
    <source>
        <dbReference type="ARBA" id="ARBA00022777"/>
    </source>
</evidence>
<evidence type="ECO:0000313" key="21">
    <source>
        <dbReference type="Proteomes" id="UP001054857"/>
    </source>
</evidence>
<keyword evidence="21" id="KW-1185">Reference proteome</keyword>
<reference evidence="20 21" key="1">
    <citation type="journal article" date="2021" name="Sci. Rep.">
        <title>Genome sequencing of the multicellular alga Astrephomene provides insights into convergent evolution of germ-soma differentiation.</title>
        <authorList>
            <person name="Yamashita S."/>
            <person name="Yamamoto K."/>
            <person name="Matsuzaki R."/>
            <person name="Suzuki S."/>
            <person name="Yamaguchi H."/>
            <person name="Hirooka S."/>
            <person name="Minakuchi Y."/>
            <person name="Miyagishima S."/>
            <person name="Kawachi M."/>
            <person name="Toyoda A."/>
            <person name="Nozaki H."/>
        </authorList>
    </citation>
    <scope>NUCLEOTIDE SEQUENCE [LARGE SCALE GENOMIC DNA]</scope>
    <source>
        <strain evidence="20 21">NIES-4017</strain>
    </source>
</reference>
<dbReference type="PROSITE" id="PS50865">
    <property type="entry name" value="ZF_MYND_2"/>
    <property type="match status" value="1"/>
</dbReference>
<dbReference type="Pfam" id="PF01753">
    <property type="entry name" value="zf-MYND"/>
    <property type="match status" value="1"/>
</dbReference>
<proteinExistence type="inferred from homology"/>
<evidence type="ECO:0000259" key="19">
    <source>
        <dbReference type="PROSITE" id="PS50865"/>
    </source>
</evidence>
<evidence type="ECO:0000256" key="17">
    <source>
        <dbReference type="PROSITE-ProRule" id="PRU00134"/>
    </source>
</evidence>
<dbReference type="InterPro" id="IPR039606">
    <property type="entry name" value="Phytol/farnesol_kinase"/>
</dbReference>
<evidence type="ECO:0000256" key="16">
    <source>
        <dbReference type="ARBA" id="ARBA00048889"/>
    </source>
</evidence>
<dbReference type="GO" id="GO:0008270">
    <property type="term" value="F:zinc ion binding"/>
    <property type="evidence" value="ECO:0007669"/>
    <property type="project" value="UniProtKB-KW"/>
</dbReference>
<evidence type="ECO:0000256" key="18">
    <source>
        <dbReference type="SAM" id="MobiDB-lite"/>
    </source>
</evidence>
<dbReference type="InterPro" id="IPR002893">
    <property type="entry name" value="Znf_MYND"/>
</dbReference>
<dbReference type="EMBL" id="BMAR01000008">
    <property type="protein sequence ID" value="GFR44815.1"/>
    <property type="molecule type" value="Genomic_DNA"/>
</dbReference>
<feature type="compositionally biased region" description="Low complexity" evidence="18">
    <location>
        <begin position="965"/>
        <end position="982"/>
    </location>
</feature>
<evidence type="ECO:0000256" key="8">
    <source>
        <dbReference type="ARBA" id="ARBA00022771"/>
    </source>
</evidence>
<dbReference type="GO" id="GO:0016020">
    <property type="term" value="C:membrane"/>
    <property type="evidence" value="ECO:0007669"/>
    <property type="project" value="UniProtKB-SubCell"/>
</dbReference>
<comment type="subcellular location">
    <subcellularLocation>
        <location evidence="1">Plastid</location>
        <location evidence="1">Chloroplast membrane</location>
        <topology evidence="1">Multi-pass membrane protein</topology>
    </subcellularLocation>
</comment>
<comment type="catalytic activity">
    <reaction evidence="16">
        <text>phytol + CTP = phytyl phosphate + CDP + H(+)</text>
        <dbReference type="Rhea" id="RHEA:38055"/>
        <dbReference type="ChEBI" id="CHEBI:15378"/>
        <dbReference type="ChEBI" id="CHEBI:17327"/>
        <dbReference type="ChEBI" id="CHEBI:37563"/>
        <dbReference type="ChEBI" id="CHEBI:58069"/>
        <dbReference type="ChEBI" id="CHEBI:75483"/>
        <dbReference type="EC" id="2.7.1.182"/>
    </reaction>
</comment>
<evidence type="ECO:0000256" key="3">
    <source>
        <dbReference type="ARBA" id="ARBA00022528"/>
    </source>
</evidence>
<keyword evidence="10" id="KW-0862">Zinc</keyword>
<keyword evidence="9" id="KW-0418">Kinase</keyword>
<keyword evidence="11" id="KW-0809">Transit peptide</keyword>